<proteinExistence type="inferred from homology"/>
<evidence type="ECO:0000256" key="7">
    <source>
        <dbReference type="RuleBase" id="RU364112"/>
    </source>
</evidence>
<dbReference type="GO" id="GO:0005886">
    <property type="term" value="C:plasma membrane"/>
    <property type="evidence" value="ECO:0007669"/>
    <property type="project" value="TreeGrafter"/>
</dbReference>
<organism evidence="9 10">
    <name type="scientific">Pseudonocardia kunmingensis</name>
    <dbReference type="NCBI Taxonomy" id="630975"/>
    <lineage>
        <taxon>Bacteria</taxon>
        <taxon>Bacillati</taxon>
        <taxon>Actinomycetota</taxon>
        <taxon>Actinomycetes</taxon>
        <taxon>Pseudonocardiales</taxon>
        <taxon>Pseudonocardiaceae</taxon>
        <taxon>Pseudonocardia</taxon>
    </lineage>
</organism>
<comment type="function">
    <text evidence="7">Possible subunit of a heme lyase.</text>
</comment>
<protein>
    <recommendedName>
        <fullName evidence="7">Cytochrome c-type biogenesis protein</fullName>
    </recommendedName>
</protein>
<dbReference type="InterPro" id="IPR005616">
    <property type="entry name" value="CcmH/CycL/Ccl2/NrfF_N"/>
</dbReference>
<evidence type="ECO:0000256" key="3">
    <source>
        <dbReference type="ARBA" id="ARBA00022723"/>
    </source>
</evidence>
<evidence type="ECO:0000256" key="4">
    <source>
        <dbReference type="ARBA" id="ARBA00022729"/>
    </source>
</evidence>
<reference evidence="9 10" key="1">
    <citation type="submission" date="2019-06" db="EMBL/GenBank/DDBJ databases">
        <title>Sequencing the genomes of 1000 actinobacteria strains.</title>
        <authorList>
            <person name="Klenk H.-P."/>
        </authorList>
    </citation>
    <scope>NUCLEOTIDE SEQUENCE [LARGE SCALE GENOMIC DNA]</scope>
    <source>
        <strain evidence="9 10">DSM 45301</strain>
    </source>
</reference>
<keyword evidence="4 7" id="KW-0732">Signal</keyword>
<evidence type="ECO:0000256" key="1">
    <source>
        <dbReference type="ARBA" id="ARBA00010342"/>
    </source>
</evidence>
<keyword evidence="7" id="KW-0812">Transmembrane</keyword>
<evidence type="ECO:0000256" key="2">
    <source>
        <dbReference type="ARBA" id="ARBA00022617"/>
    </source>
</evidence>
<dbReference type="EMBL" id="VFPA01000003">
    <property type="protein sequence ID" value="TQM09880.1"/>
    <property type="molecule type" value="Genomic_DNA"/>
</dbReference>
<dbReference type="InterPro" id="IPR051263">
    <property type="entry name" value="C-type_cytochrome_biogenesis"/>
</dbReference>
<evidence type="ECO:0000259" key="8">
    <source>
        <dbReference type="Pfam" id="PF03918"/>
    </source>
</evidence>
<sequence>MGEAGRRRVGSLAVALAILGLLAVTVVTLATAARPAPDRAQELSERLRCPVCKSVSIADSPSEMATAMRQVVAEQVVAGRTDREIVDFFRGRYGDWVLLDPPRRGSTLPLWLVPLAATALGVAVVLARVRRRDAPAVELAESARNRVEDAVARARAAGPGEEDEP</sequence>
<gene>
    <name evidence="9" type="ORF">FB558_5654</name>
</gene>
<evidence type="ECO:0000256" key="6">
    <source>
        <dbReference type="ARBA" id="ARBA00023004"/>
    </source>
</evidence>
<dbReference type="InterPro" id="IPR038297">
    <property type="entry name" value="CcmH/CycL/NrfF/Ccl2_sf"/>
</dbReference>
<keyword evidence="2 7" id="KW-0349">Heme</keyword>
<keyword evidence="6 7" id="KW-0408">Iron</keyword>
<keyword evidence="7" id="KW-1133">Transmembrane helix</keyword>
<comment type="caution">
    <text evidence="9">The sequence shown here is derived from an EMBL/GenBank/DDBJ whole genome shotgun (WGS) entry which is preliminary data.</text>
</comment>
<dbReference type="GO" id="GO:0017004">
    <property type="term" value="P:cytochrome complex assembly"/>
    <property type="evidence" value="ECO:0007669"/>
    <property type="project" value="UniProtKB-KW"/>
</dbReference>
<keyword evidence="7" id="KW-0472">Membrane</keyword>
<dbReference type="PANTHER" id="PTHR47870">
    <property type="entry name" value="CYTOCHROME C-TYPE BIOGENESIS PROTEIN CCMH"/>
    <property type="match status" value="1"/>
</dbReference>
<dbReference type="OrthoDB" id="9804975at2"/>
<keyword evidence="10" id="KW-1185">Reference proteome</keyword>
<name>A0A543DKL5_9PSEU</name>
<evidence type="ECO:0000313" key="10">
    <source>
        <dbReference type="Proteomes" id="UP000315677"/>
    </source>
</evidence>
<feature type="transmembrane region" description="Helical" evidence="7">
    <location>
        <begin position="108"/>
        <end position="127"/>
    </location>
</feature>
<dbReference type="Gene3D" id="1.10.8.640">
    <property type="entry name" value="Cytochrome C biogenesis protein"/>
    <property type="match status" value="1"/>
</dbReference>
<dbReference type="Pfam" id="PF03918">
    <property type="entry name" value="CcmH"/>
    <property type="match status" value="1"/>
</dbReference>
<dbReference type="CDD" id="cd16378">
    <property type="entry name" value="CcmH_N"/>
    <property type="match status" value="1"/>
</dbReference>
<keyword evidence="3 7" id="KW-0479">Metal-binding</keyword>
<keyword evidence="5" id="KW-0201">Cytochrome c-type biogenesis</keyword>
<accession>A0A543DKL5</accession>
<dbReference type="AlphaFoldDB" id="A0A543DKL5"/>
<dbReference type="GO" id="GO:0046872">
    <property type="term" value="F:metal ion binding"/>
    <property type="evidence" value="ECO:0007669"/>
    <property type="project" value="UniProtKB-KW"/>
</dbReference>
<evidence type="ECO:0000313" key="9">
    <source>
        <dbReference type="EMBL" id="TQM09880.1"/>
    </source>
</evidence>
<dbReference type="PANTHER" id="PTHR47870:SF1">
    <property type="entry name" value="CYTOCHROME C-TYPE BIOGENESIS PROTEIN CCMH"/>
    <property type="match status" value="1"/>
</dbReference>
<dbReference type="Proteomes" id="UP000315677">
    <property type="component" value="Unassembled WGS sequence"/>
</dbReference>
<feature type="domain" description="CcmH/CycL/Ccl2/NrfF N-terminal" evidence="8">
    <location>
        <begin position="21"/>
        <end position="148"/>
    </location>
</feature>
<dbReference type="RefSeq" id="WP_142058336.1">
    <property type="nucleotide sequence ID" value="NZ_VFPA01000003.1"/>
</dbReference>
<comment type="similarity">
    <text evidence="1 7">Belongs to the CcmH/CycL/Ccl2/NrfF family.</text>
</comment>
<evidence type="ECO:0000256" key="5">
    <source>
        <dbReference type="ARBA" id="ARBA00022748"/>
    </source>
</evidence>